<keyword evidence="9 12" id="KW-0503">Monooxygenase</keyword>
<reference evidence="14 15" key="1">
    <citation type="submission" date="2018-06" db="EMBL/GenBank/DDBJ databases">
        <title>Comparative genomics reveals the genomic features of Rhizophagus irregularis, R. cerebriforme, R. diaphanum and Gigaspora rosea, and their symbiotic lifestyle signature.</title>
        <authorList>
            <person name="Morin E."/>
            <person name="San Clemente H."/>
            <person name="Chen E.C.H."/>
            <person name="De La Providencia I."/>
            <person name="Hainaut M."/>
            <person name="Kuo A."/>
            <person name="Kohler A."/>
            <person name="Murat C."/>
            <person name="Tang N."/>
            <person name="Roy S."/>
            <person name="Loubradou J."/>
            <person name="Henrissat B."/>
            <person name="Grigoriev I.V."/>
            <person name="Corradi N."/>
            <person name="Roux C."/>
            <person name="Martin F.M."/>
        </authorList>
    </citation>
    <scope>NUCLEOTIDE SEQUENCE [LARGE SCALE GENOMIC DNA]</scope>
    <source>
        <strain evidence="14 15">DAOM 194757</strain>
    </source>
</reference>
<keyword evidence="8 11" id="KW-0408">Iron</keyword>
<dbReference type="OrthoDB" id="1844152at2759"/>
<evidence type="ECO:0000256" key="11">
    <source>
        <dbReference type="PIRSR" id="PIRSR602403-1"/>
    </source>
</evidence>
<protein>
    <submittedName>
        <fullName evidence="14">Cytochrome P450</fullName>
    </submittedName>
</protein>
<feature type="binding site" description="axial binding residue" evidence="11">
    <location>
        <position position="416"/>
    </location>
    <ligand>
        <name>heme</name>
        <dbReference type="ChEBI" id="CHEBI:30413"/>
    </ligand>
    <ligandPart>
        <name>Fe</name>
        <dbReference type="ChEBI" id="CHEBI:18248"/>
    </ligandPart>
</feature>
<keyword evidence="10" id="KW-0472">Membrane</keyword>
<comment type="cofactor">
    <cofactor evidence="1 11">
        <name>heme</name>
        <dbReference type="ChEBI" id="CHEBI:30413"/>
    </cofactor>
</comment>
<evidence type="ECO:0000256" key="5">
    <source>
        <dbReference type="ARBA" id="ARBA00022692"/>
    </source>
</evidence>
<evidence type="ECO:0000256" key="1">
    <source>
        <dbReference type="ARBA" id="ARBA00001971"/>
    </source>
</evidence>
<evidence type="ECO:0000256" key="13">
    <source>
        <dbReference type="SAM" id="SignalP"/>
    </source>
</evidence>
<dbReference type="GO" id="GO:0004497">
    <property type="term" value="F:monooxygenase activity"/>
    <property type="evidence" value="ECO:0007669"/>
    <property type="project" value="UniProtKB-KW"/>
</dbReference>
<dbReference type="PANTHER" id="PTHR46206">
    <property type="entry name" value="CYTOCHROME P450"/>
    <property type="match status" value="1"/>
</dbReference>
<evidence type="ECO:0000256" key="2">
    <source>
        <dbReference type="ARBA" id="ARBA00004370"/>
    </source>
</evidence>
<evidence type="ECO:0000313" key="15">
    <source>
        <dbReference type="Proteomes" id="UP000266673"/>
    </source>
</evidence>
<evidence type="ECO:0000256" key="12">
    <source>
        <dbReference type="RuleBase" id="RU000461"/>
    </source>
</evidence>
<accession>A0A397VPV6</accession>
<keyword evidence="5" id="KW-0812">Transmembrane</keyword>
<proteinExistence type="inferred from homology"/>
<keyword evidence="13" id="KW-0732">Signal</keyword>
<name>A0A397VPV6_9GLOM</name>
<organism evidence="14 15">
    <name type="scientific">Gigaspora rosea</name>
    <dbReference type="NCBI Taxonomy" id="44941"/>
    <lineage>
        <taxon>Eukaryota</taxon>
        <taxon>Fungi</taxon>
        <taxon>Fungi incertae sedis</taxon>
        <taxon>Mucoromycota</taxon>
        <taxon>Glomeromycotina</taxon>
        <taxon>Glomeromycetes</taxon>
        <taxon>Diversisporales</taxon>
        <taxon>Gigasporaceae</taxon>
        <taxon>Gigaspora</taxon>
    </lineage>
</organism>
<evidence type="ECO:0000256" key="4">
    <source>
        <dbReference type="ARBA" id="ARBA00022617"/>
    </source>
</evidence>
<dbReference type="Proteomes" id="UP000266673">
    <property type="component" value="Unassembled WGS sequence"/>
</dbReference>
<dbReference type="PRINTS" id="PR00465">
    <property type="entry name" value="EP450IV"/>
</dbReference>
<dbReference type="PANTHER" id="PTHR46206:SF5">
    <property type="entry name" value="P450, PUTATIVE (EUROFUNG)-RELATED"/>
    <property type="match status" value="1"/>
</dbReference>
<gene>
    <name evidence="14" type="ORF">C2G38_2172373</name>
</gene>
<dbReference type="InterPro" id="IPR001128">
    <property type="entry name" value="Cyt_P450"/>
</dbReference>
<keyword evidence="12" id="KW-0560">Oxidoreductase</keyword>
<dbReference type="AlphaFoldDB" id="A0A397VPV6"/>
<dbReference type="Pfam" id="PF00067">
    <property type="entry name" value="p450"/>
    <property type="match status" value="1"/>
</dbReference>
<dbReference type="GO" id="GO:0005506">
    <property type="term" value="F:iron ion binding"/>
    <property type="evidence" value="ECO:0007669"/>
    <property type="project" value="InterPro"/>
</dbReference>
<comment type="subcellular location">
    <subcellularLocation>
        <location evidence="2">Membrane</location>
    </subcellularLocation>
</comment>
<evidence type="ECO:0000313" key="14">
    <source>
        <dbReference type="EMBL" id="RIB23039.1"/>
    </source>
</evidence>
<dbReference type="InterPro" id="IPR002403">
    <property type="entry name" value="Cyt_P450_E_grp-IV"/>
</dbReference>
<keyword evidence="6 11" id="KW-0479">Metal-binding</keyword>
<evidence type="ECO:0000256" key="3">
    <source>
        <dbReference type="ARBA" id="ARBA00010617"/>
    </source>
</evidence>
<dbReference type="SUPFAM" id="SSF48264">
    <property type="entry name" value="Cytochrome P450"/>
    <property type="match status" value="1"/>
</dbReference>
<comment type="caution">
    <text evidence="14">The sequence shown here is derived from an EMBL/GenBank/DDBJ whole genome shotgun (WGS) entry which is preliminary data.</text>
</comment>
<keyword evidence="4 11" id="KW-0349">Heme</keyword>
<evidence type="ECO:0000256" key="8">
    <source>
        <dbReference type="ARBA" id="ARBA00023004"/>
    </source>
</evidence>
<evidence type="ECO:0000256" key="10">
    <source>
        <dbReference type="ARBA" id="ARBA00023136"/>
    </source>
</evidence>
<evidence type="ECO:0000256" key="7">
    <source>
        <dbReference type="ARBA" id="ARBA00022989"/>
    </source>
</evidence>
<keyword evidence="7" id="KW-1133">Transmembrane helix</keyword>
<dbReference type="InterPro" id="IPR036396">
    <property type="entry name" value="Cyt_P450_sf"/>
</dbReference>
<dbReference type="InterPro" id="IPR017972">
    <property type="entry name" value="Cyt_P450_CS"/>
</dbReference>
<dbReference type="GO" id="GO:0020037">
    <property type="term" value="F:heme binding"/>
    <property type="evidence" value="ECO:0007669"/>
    <property type="project" value="InterPro"/>
</dbReference>
<dbReference type="GO" id="GO:0016020">
    <property type="term" value="C:membrane"/>
    <property type="evidence" value="ECO:0007669"/>
    <property type="project" value="UniProtKB-SubCell"/>
</dbReference>
<sequence length="493" mass="56153">MAYVEVFCLLFFSAFIFHLIKRPRIGLNEPPLAPYRYPIIGHTYRLLYDAENFLKECREKYGEPFSLYVFGNVRTFKGVDSTPEVLRNSDVFDHSLGINKTFPFVAIFKKFADPERSYMSRVVHEQISGKISVYTSRIQKELVSGIENFIGDCKEPKVIGKIQETMSRIVAKPVVNVFLGEECAKFGDIIVSFISAEKALDKMRFAPKFLLYIHHSLYKFVAMVPLKFGWNPMTQHRDIFVQRCKPIIEERICKNESGTDVIDDNLLNNLFGSIYMLVFAAISTTTRAVSFALFEQLQIHNESNGYLSTEDVHKKMVKLNCFLKESFRYSSDIAMLPHTVVSNSYTFSNGITVPKGRDVYVYSQDTAFNNKLYGETSNEFQPKRHITSFSNGKTVNSPATKVDRSFIIFGGGKHACPGRFFSVNEIKICLHKLILKYNIRTESGKIVPSLKISSVKIPPIAGLILKIVINNIVHSAYGFENNMTYYSLSSVKI</sequence>
<feature type="signal peptide" evidence="13">
    <location>
        <begin position="1"/>
        <end position="26"/>
    </location>
</feature>
<feature type="chain" id="PRO_5017373219" evidence="13">
    <location>
        <begin position="27"/>
        <end position="493"/>
    </location>
</feature>
<dbReference type="EMBL" id="QKWP01000281">
    <property type="protein sequence ID" value="RIB23039.1"/>
    <property type="molecule type" value="Genomic_DNA"/>
</dbReference>
<dbReference type="GO" id="GO:0016705">
    <property type="term" value="F:oxidoreductase activity, acting on paired donors, with incorporation or reduction of molecular oxygen"/>
    <property type="evidence" value="ECO:0007669"/>
    <property type="project" value="InterPro"/>
</dbReference>
<dbReference type="PROSITE" id="PS00086">
    <property type="entry name" value="CYTOCHROME_P450"/>
    <property type="match status" value="1"/>
</dbReference>
<evidence type="ECO:0000256" key="6">
    <source>
        <dbReference type="ARBA" id="ARBA00022723"/>
    </source>
</evidence>
<dbReference type="Gene3D" id="1.10.630.10">
    <property type="entry name" value="Cytochrome P450"/>
    <property type="match status" value="1"/>
</dbReference>
<evidence type="ECO:0000256" key="9">
    <source>
        <dbReference type="ARBA" id="ARBA00023033"/>
    </source>
</evidence>
<dbReference type="STRING" id="44941.A0A397VPV6"/>
<keyword evidence="15" id="KW-1185">Reference proteome</keyword>
<comment type="similarity">
    <text evidence="3 12">Belongs to the cytochrome P450 family.</text>
</comment>